<dbReference type="InterPro" id="IPR000700">
    <property type="entry name" value="PAS-assoc_C"/>
</dbReference>
<dbReference type="EMBL" id="VDMB01000013">
    <property type="protein sequence ID" value="TYT74235.1"/>
    <property type="molecule type" value="Genomic_DNA"/>
</dbReference>
<dbReference type="PROSITE" id="PS50112">
    <property type="entry name" value="PAS"/>
    <property type="match status" value="1"/>
</dbReference>
<dbReference type="InterPro" id="IPR000160">
    <property type="entry name" value="GGDEF_dom"/>
</dbReference>
<dbReference type="SMART" id="SM00267">
    <property type="entry name" value="GGDEF"/>
    <property type="match status" value="1"/>
</dbReference>
<keyword evidence="5" id="KW-1185">Reference proteome</keyword>
<evidence type="ECO:0000313" key="5">
    <source>
        <dbReference type="Proteomes" id="UP000321899"/>
    </source>
</evidence>
<evidence type="ECO:0000313" key="4">
    <source>
        <dbReference type="EMBL" id="TYT74235.1"/>
    </source>
</evidence>
<dbReference type="RefSeq" id="WP_139449114.1">
    <property type="nucleotide sequence ID" value="NZ_VDMB01000013.1"/>
</dbReference>
<dbReference type="SUPFAM" id="SSF55073">
    <property type="entry name" value="Nucleotide cyclase"/>
    <property type="match status" value="1"/>
</dbReference>
<name>A0A5S5MF26_9BACT</name>
<feature type="domain" description="PAC" evidence="2">
    <location>
        <begin position="202"/>
        <end position="258"/>
    </location>
</feature>
<sequence>MYQRMLKIFIVAQEPQLENLLKDINPLERFSHQIICQPHPDVSLLKDCSIIILDSFTSDSDFIKKTHAVKNKDALLIACFTMENLSTLAEVHNLLDQVWIRPFEEEKIRASFIKILIRIKENEDAALTQRYLDTLIDSLPDMIWFKDAEGSHLKVNNSFCRAVNKTKEQIQDRGHYYIWDIEPEEYAQGEYVCLESEEIVLNKKETCLFDETVKCQDELRKFKTYKSPIFDKDGEVLGTVGLARDITDLQNLKIELKILMESLPFAVMVADRDRKITLINQKFMGLFSLEQSDLEGRRIDSFIDESRKFTRSKKWIIEQEEENTLLLSQDAVLKIHNEPLLDIFGIPAGYIYLFIDITLEHSHKNRLLIDANTDHLTGLNNRRSLQDFMRKTPCQRSTALLLADLDNFKEVNDNFGHDEGDRILIAFSTLLQKIFPSDNLFRLGGDEFAIILPDTKKAETAKQYAEKLVAGFEETIVLHFPHAEVSVSVGLAIDVDDSQNFGELFKRADIALYDAKNSGKSAWRFWERHNHSI</sequence>
<dbReference type="PROSITE" id="PS50887">
    <property type="entry name" value="GGDEF"/>
    <property type="match status" value="1"/>
</dbReference>
<dbReference type="PROSITE" id="PS50113">
    <property type="entry name" value="PAC"/>
    <property type="match status" value="1"/>
</dbReference>
<protein>
    <submittedName>
        <fullName evidence="4">GGDEF domain-containing protein</fullName>
    </submittedName>
</protein>
<dbReference type="CDD" id="cd01949">
    <property type="entry name" value="GGDEF"/>
    <property type="match status" value="1"/>
</dbReference>
<dbReference type="InterPro" id="IPR035965">
    <property type="entry name" value="PAS-like_dom_sf"/>
</dbReference>
<dbReference type="InterPro" id="IPR013656">
    <property type="entry name" value="PAS_4"/>
</dbReference>
<dbReference type="Gene3D" id="3.30.70.270">
    <property type="match status" value="1"/>
</dbReference>
<dbReference type="SMART" id="SM00091">
    <property type="entry name" value="PAS"/>
    <property type="match status" value="2"/>
</dbReference>
<dbReference type="InterPro" id="IPR000014">
    <property type="entry name" value="PAS"/>
</dbReference>
<dbReference type="InterPro" id="IPR029787">
    <property type="entry name" value="Nucleotide_cyclase"/>
</dbReference>
<organism evidence="4 5">
    <name type="scientific">Desulfobotulus mexicanus</name>
    <dbReference type="NCBI Taxonomy" id="2586642"/>
    <lineage>
        <taxon>Bacteria</taxon>
        <taxon>Pseudomonadati</taxon>
        <taxon>Thermodesulfobacteriota</taxon>
        <taxon>Desulfobacteria</taxon>
        <taxon>Desulfobacterales</taxon>
        <taxon>Desulfobacteraceae</taxon>
        <taxon>Desulfobotulus</taxon>
    </lineage>
</organism>
<dbReference type="InterPro" id="IPR052155">
    <property type="entry name" value="Biofilm_reg_signaling"/>
</dbReference>
<dbReference type="PANTHER" id="PTHR44757">
    <property type="entry name" value="DIGUANYLATE CYCLASE DGCP"/>
    <property type="match status" value="1"/>
</dbReference>
<dbReference type="SUPFAM" id="SSF55785">
    <property type="entry name" value="PYP-like sensor domain (PAS domain)"/>
    <property type="match status" value="2"/>
</dbReference>
<reference evidence="4 5" key="1">
    <citation type="submission" date="2019-06" db="EMBL/GenBank/DDBJ databases">
        <title>Desulfobotulus mexicanus sp. nov., a novel sulfate-reducing bacterium isolated from the sediment of an alkaline crater lake in Mexico.</title>
        <authorList>
            <person name="Hirschler-Rea A."/>
        </authorList>
    </citation>
    <scope>NUCLEOTIDE SEQUENCE [LARGE SCALE GENOMIC DNA]</scope>
    <source>
        <strain evidence="4 5">PAR22N</strain>
    </source>
</reference>
<evidence type="ECO:0000259" key="2">
    <source>
        <dbReference type="PROSITE" id="PS50113"/>
    </source>
</evidence>
<dbReference type="OrthoDB" id="9812260at2"/>
<dbReference type="Pfam" id="PF13188">
    <property type="entry name" value="PAS_8"/>
    <property type="match status" value="1"/>
</dbReference>
<dbReference type="NCBIfam" id="TIGR00229">
    <property type="entry name" value="sensory_box"/>
    <property type="match status" value="1"/>
</dbReference>
<dbReference type="AlphaFoldDB" id="A0A5S5MF26"/>
<gene>
    <name evidence="4" type="ORF">FIM25_10715</name>
</gene>
<feature type="domain" description="GGDEF" evidence="3">
    <location>
        <begin position="396"/>
        <end position="528"/>
    </location>
</feature>
<accession>A0A5S5MF26</accession>
<dbReference type="Pfam" id="PF08448">
    <property type="entry name" value="PAS_4"/>
    <property type="match status" value="1"/>
</dbReference>
<dbReference type="CDD" id="cd00130">
    <property type="entry name" value="PAS"/>
    <property type="match status" value="1"/>
</dbReference>
<dbReference type="NCBIfam" id="TIGR00254">
    <property type="entry name" value="GGDEF"/>
    <property type="match status" value="1"/>
</dbReference>
<evidence type="ECO:0000259" key="1">
    <source>
        <dbReference type="PROSITE" id="PS50112"/>
    </source>
</evidence>
<evidence type="ECO:0000259" key="3">
    <source>
        <dbReference type="PROSITE" id="PS50887"/>
    </source>
</evidence>
<dbReference type="Gene3D" id="3.30.450.20">
    <property type="entry name" value="PAS domain"/>
    <property type="match status" value="2"/>
</dbReference>
<dbReference type="InterPro" id="IPR043128">
    <property type="entry name" value="Rev_trsase/Diguanyl_cyclase"/>
</dbReference>
<dbReference type="Pfam" id="PF00990">
    <property type="entry name" value="GGDEF"/>
    <property type="match status" value="1"/>
</dbReference>
<feature type="domain" description="PAS" evidence="1">
    <location>
        <begin position="252"/>
        <end position="297"/>
    </location>
</feature>
<proteinExistence type="predicted"/>
<dbReference type="PANTHER" id="PTHR44757:SF2">
    <property type="entry name" value="BIOFILM ARCHITECTURE MAINTENANCE PROTEIN MBAA"/>
    <property type="match status" value="1"/>
</dbReference>
<dbReference type="Proteomes" id="UP000321899">
    <property type="component" value="Unassembled WGS sequence"/>
</dbReference>
<comment type="caution">
    <text evidence="4">The sequence shown here is derived from an EMBL/GenBank/DDBJ whole genome shotgun (WGS) entry which is preliminary data.</text>
</comment>